<name>A0A0W0U7E7_9GAMM</name>
<keyword evidence="3" id="KW-1185">Reference proteome</keyword>
<feature type="transmembrane region" description="Helical" evidence="1">
    <location>
        <begin position="12"/>
        <end position="32"/>
    </location>
</feature>
<comment type="caution">
    <text evidence="2">The sequence shown here is derived from an EMBL/GenBank/DDBJ whole genome shotgun (WGS) entry which is preliminary data.</text>
</comment>
<organism evidence="2 3">
    <name type="scientific">Legionella geestiana</name>
    <dbReference type="NCBI Taxonomy" id="45065"/>
    <lineage>
        <taxon>Bacteria</taxon>
        <taxon>Pseudomonadati</taxon>
        <taxon>Pseudomonadota</taxon>
        <taxon>Gammaproteobacteria</taxon>
        <taxon>Legionellales</taxon>
        <taxon>Legionellaceae</taxon>
        <taxon>Legionella</taxon>
    </lineage>
</organism>
<dbReference type="EMBL" id="LNYC01000008">
    <property type="protein sequence ID" value="KTD03956.1"/>
    <property type="molecule type" value="Genomic_DNA"/>
</dbReference>
<proteinExistence type="predicted"/>
<reference evidence="2 3" key="1">
    <citation type="submission" date="2015-11" db="EMBL/GenBank/DDBJ databases">
        <title>Genomic analysis of 38 Legionella species identifies large and diverse effector repertoires.</title>
        <authorList>
            <person name="Burstein D."/>
            <person name="Amaro F."/>
            <person name="Zusman T."/>
            <person name="Lifshitz Z."/>
            <person name="Cohen O."/>
            <person name="Gilbert J.A."/>
            <person name="Pupko T."/>
            <person name="Shuman H.A."/>
            <person name="Segal G."/>
        </authorList>
    </citation>
    <scope>NUCLEOTIDE SEQUENCE [LARGE SCALE GENOMIC DNA]</scope>
    <source>
        <strain evidence="2 3">ATCC 49504</strain>
    </source>
</reference>
<sequence>MPDSVVNSFFWCIFYLFLTLQLLLCSSILIHVHENMPSFMHSTHLLVFQCLVLYFIENIKIYHFDNRDES</sequence>
<dbReference type="AlphaFoldDB" id="A0A0W0U7E7"/>
<dbReference type="Proteomes" id="UP000054785">
    <property type="component" value="Unassembled WGS sequence"/>
</dbReference>
<keyword evidence="1" id="KW-1133">Transmembrane helix</keyword>
<dbReference type="PATRIC" id="fig|45065.4.peg.433"/>
<evidence type="ECO:0000313" key="3">
    <source>
        <dbReference type="Proteomes" id="UP000054785"/>
    </source>
</evidence>
<evidence type="ECO:0000256" key="1">
    <source>
        <dbReference type="SAM" id="Phobius"/>
    </source>
</evidence>
<evidence type="ECO:0000313" key="2">
    <source>
        <dbReference type="EMBL" id="KTD03956.1"/>
    </source>
</evidence>
<keyword evidence="1" id="KW-0472">Membrane</keyword>
<protein>
    <submittedName>
        <fullName evidence="2">Uncharacterized protein</fullName>
    </submittedName>
</protein>
<dbReference type="STRING" id="45065.Lgee_0406"/>
<keyword evidence="1" id="KW-0812">Transmembrane</keyword>
<gene>
    <name evidence="2" type="ORF">Lgee_0406</name>
</gene>
<accession>A0A0W0U7E7</accession>